<dbReference type="PANTHER" id="PTHR47706">
    <property type="entry name" value="NMRA-LIKE FAMILY PROTEIN"/>
    <property type="match status" value="1"/>
</dbReference>
<keyword evidence="5" id="KW-1185">Reference proteome</keyword>
<reference evidence="4 5" key="1">
    <citation type="journal article" date="2018" name="Mol. Biol. Evol.">
        <title>Broad Genomic Sampling Reveals a Smut Pathogenic Ancestry of the Fungal Clade Ustilaginomycotina.</title>
        <authorList>
            <person name="Kijpornyongpan T."/>
            <person name="Mondo S.J."/>
            <person name="Barry K."/>
            <person name="Sandor L."/>
            <person name="Lee J."/>
            <person name="Lipzen A."/>
            <person name="Pangilinan J."/>
            <person name="LaButti K."/>
            <person name="Hainaut M."/>
            <person name="Henrissat B."/>
            <person name="Grigoriev I.V."/>
            <person name="Spatafora J.W."/>
            <person name="Aime M.C."/>
        </authorList>
    </citation>
    <scope>NUCLEOTIDE SEQUENCE [LARGE SCALE GENOMIC DNA]</scope>
    <source>
        <strain evidence="4 5">MCA 4658</strain>
    </source>
</reference>
<dbReference type="OrthoDB" id="5283654at2759"/>
<dbReference type="Gene3D" id="3.40.50.720">
    <property type="entry name" value="NAD(P)-binding Rossmann-like Domain"/>
    <property type="match status" value="1"/>
</dbReference>
<dbReference type="InParanoid" id="A0A316WA48"/>
<name>A0A316WA48_9BASI</name>
<protein>
    <submittedName>
        <fullName evidence="4">NmrA-like protein</fullName>
    </submittedName>
</protein>
<dbReference type="EMBL" id="KZ819358">
    <property type="protein sequence ID" value="PWN44853.1"/>
    <property type="molecule type" value="Genomic_DNA"/>
</dbReference>
<dbReference type="Gene3D" id="3.90.25.10">
    <property type="entry name" value="UDP-galactose 4-epimerase, domain 1"/>
    <property type="match status" value="1"/>
</dbReference>
<keyword evidence="1" id="KW-0521">NADP</keyword>
<dbReference type="Proteomes" id="UP000245783">
    <property type="component" value="Unassembled WGS sequence"/>
</dbReference>
<keyword evidence="2" id="KW-0560">Oxidoreductase</keyword>
<dbReference type="AlphaFoldDB" id="A0A316WA48"/>
<dbReference type="InterPro" id="IPR036291">
    <property type="entry name" value="NAD(P)-bd_dom_sf"/>
</dbReference>
<evidence type="ECO:0000256" key="1">
    <source>
        <dbReference type="ARBA" id="ARBA00022857"/>
    </source>
</evidence>
<dbReference type="SUPFAM" id="SSF51735">
    <property type="entry name" value="NAD(P)-binding Rossmann-fold domains"/>
    <property type="match status" value="1"/>
</dbReference>
<dbReference type="GeneID" id="37035018"/>
<evidence type="ECO:0000259" key="3">
    <source>
        <dbReference type="Pfam" id="PF05368"/>
    </source>
</evidence>
<dbReference type="CDD" id="cd05259">
    <property type="entry name" value="PCBER_SDR_a"/>
    <property type="match status" value="1"/>
</dbReference>
<gene>
    <name evidence="4" type="ORF">IE81DRAFT_320822</name>
</gene>
<sequence>MSQPQKSSSSTLVIGAGELGLAVIEGLMTHASGASPHPLHVLLRPTASDAGRRKVQHIKDKGADVVHGDLADDSIDALASIFAAYSTVICCSGFVGGSGTQRKITTAVLQADVQRYVPWQFGVDYEVIGRGSGQPVWDEQLDVRDMLRAQSKTQWIIISSGMFTSFLFEPSFGLVDFERAEVRALGSWDYRLTVTTPADIGKLTAAILAHEPPIRNQVVFTAGDTLSYTQLADVVEQHLGRQVRRVLLSLDQLRSDSASRPDDLVSKYRLAFARDTGVAWTKEQTFNAAQGIAVTDARSYLRQRQLE</sequence>
<evidence type="ECO:0000313" key="5">
    <source>
        <dbReference type="Proteomes" id="UP000245783"/>
    </source>
</evidence>
<dbReference type="InterPro" id="IPR051609">
    <property type="entry name" value="NmrA/Isoflavone_reductase-like"/>
</dbReference>
<dbReference type="GO" id="GO:0016491">
    <property type="term" value="F:oxidoreductase activity"/>
    <property type="evidence" value="ECO:0007669"/>
    <property type="project" value="UniProtKB-KW"/>
</dbReference>
<accession>A0A316WA48</accession>
<organism evidence="4 5">
    <name type="scientific">Ceraceosorus guamensis</name>
    <dbReference type="NCBI Taxonomy" id="1522189"/>
    <lineage>
        <taxon>Eukaryota</taxon>
        <taxon>Fungi</taxon>
        <taxon>Dikarya</taxon>
        <taxon>Basidiomycota</taxon>
        <taxon>Ustilaginomycotina</taxon>
        <taxon>Exobasidiomycetes</taxon>
        <taxon>Ceraceosorales</taxon>
        <taxon>Ceraceosoraceae</taxon>
        <taxon>Ceraceosorus</taxon>
    </lineage>
</organism>
<proteinExistence type="predicted"/>
<feature type="domain" description="NmrA-like" evidence="3">
    <location>
        <begin position="11"/>
        <end position="251"/>
    </location>
</feature>
<evidence type="ECO:0000313" key="4">
    <source>
        <dbReference type="EMBL" id="PWN44853.1"/>
    </source>
</evidence>
<dbReference type="Pfam" id="PF05368">
    <property type="entry name" value="NmrA"/>
    <property type="match status" value="1"/>
</dbReference>
<dbReference type="InterPro" id="IPR008030">
    <property type="entry name" value="NmrA-like"/>
</dbReference>
<dbReference type="RefSeq" id="XP_025372013.1">
    <property type="nucleotide sequence ID" value="XM_025513148.1"/>
</dbReference>
<dbReference type="PANTHER" id="PTHR47706:SF6">
    <property type="entry name" value="NMRA-LIKE FAMILY PROTEIN (AFU_ORTHOLOGUE AFUA_6G00280)"/>
    <property type="match status" value="1"/>
</dbReference>
<dbReference type="InterPro" id="IPR045312">
    <property type="entry name" value="PCBER-like"/>
</dbReference>
<dbReference type="STRING" id="1522189.A0A316WA48"/>
<evidence type="ECO:0000256" key="2">
    <source>
        <dbReference type="ARBA" id="ARBA00023002"/>
    </source>
</evidence>